<feature type="compositionally biased region" description="Low complexity" evidence="1">
    <location>
        <begin position="91"/>
        <end position="102"/>
    </location>
</feature>
<reference evidence="4" key="1">
    <citation type="journal article" date="2013" name="Genome Announc.">
        <title>Draft genome sequence of Pseudozyma brasiliensis sp. nov. strain GHG001, a high producer of endo-1,4-xylanase isolated from an insect pest of sugarcane.</title>
        <authorList>
            <person name="Oliveira J.V.D.C."/>
            <person name="dos Santos R.A.C."/>
            <person name="Borges T.A."/>
            <person name="Riano-Pachon D.M."/>
            <person name="Goldman G.H."/>
        </authorList>
    </citation>
    <scope>NUCLEOTIDE SEQUENCE [LARGE SCALE GENOMIC DNA]</scope>
    <source>
        <strain evidence="4">GHG001</strain>
    </source>
</reference>
<evidence type="ECO:0000313" key="4">
    <source>
        <dbReference type="Proteomes" id="UP000019377"/>
    </source>
</evidence>
<gene>
    <name evidence="3" type="ORF">PSEUBRA_SCAF14g01627</name>
</gene>
<dbReference type="OrthoDB" id="6278596at2759"/>
<dbReference type="Pfam" id="PF10253">
    <property type="entry name" value="PRCC"/>
    <property type="match status" value="1"/>
</dbReference>
<dbReference type="Proteomes" id="UP000019377">
    <property type="component" value="Unassembled WGS sequence"/>
</dbReference>
<proteinExistence type="predicted"/>
<dbReference type="EMBL" id="KI545856">
    <property type="protein sequence ID" value="EST08877.1"/>
    <property type="molecule type" value="Genomic_DNA"/>
</dbReference>
<feature type="region of interest" description="Disordered" evidence="1">
    <location>
        <begin position="23"/>
        <end position="107"/>
    </location>
</feature>
<dbReference type="GeneID" id="27417420"/>
<name>V5GSH2_KALBG</name>
<evidence type="ECO:0000313" key="3">
    <source>
        <dbReference type="EMBL" id="EST08877.1"/>
    </source>
</evidence>
<dbReference type="eggNOG" id="KOG4386">
    <property type="taxonomic scope" value="Eukaryota"/>
</dbReference>
<accession>V5GSH2</accession>
<dbReference type="HOGENOM" id="CLU_003572_2_0_1"/>
<dbReference type="PANTHER" id="PTHR14374">
    <property type="entry name" value="FOIE GRAS"/>
    <property type="match status" value="1"/>
</dbReference>
<protein>
    <recommendedName>
        <fullName evidence="2">Trafficking protein particle complex subunit 11 domain-containing protein</fullName>
    </recommendedName>
</protein>
<dbReference type="Pfam" id="PF11817">
    <property type="entry name" value="Foie-gras_1"/>
    <property type="match status" value="1"/>
</dbReference>
<dbReference type="PANTHER" id="PTHR14374:SF0">
    <property type="entry name" value="TRAFFICKING PROTEIN PARTICLE COMPLEX SUBUNIT 11"/>
    <property type="match status" value="1"/>
</dbReference>
<dbReference type="STRING" id="1365824.V5GSH2"/>
<evidence type="ECO:0000256" key="1">
    <source>
        <dbReference type="SAM" id="MobiDB-lite"/>
    </source>
</evidence>
<feature type="compositionally biased region" description="Low complexity" evidence="1">
    <location>
        <begin position="216"/>
        <end position="232"/>
    </location>
</feature>
<feature type="region of interest" description="Disordered" evidence="1">
    <location>
        <begin position="708"/>
        <end position="729"/>
    </location>
</feature>
<dbReference type="OMA" id="WIVRSEY"/>
<keyword evidence="4" id="KW-1185">Reference proteome</keyword>
<sequence>MLPAPKRKYDEILAERQKEAEARKAAKAIQDSDAPAMAEAPLSINQDILREASPTEGAEPVAASGSKSKGKNNDAFRAMLGLKPATPKPTPSTASAATASAAISRQQATALPSNSVSYFLPQSEPAASRKIEPATPVDFFSLSADRASNSAASSSHAPSLSISSAPIIKDAGTNASSLAADASDDAAEYPGWQLDPDGSWVPVTPEAQAQLLAYQQSLPTSSQEATSTTSTAHKGASNLDGTRDLLAAGLTPEDIRAFDASTAAREAYQNAGDDADSDKYAAAAEFAAGNRDVQQRKPGTLKGLRKGQLSSLFPDGLIAPVWVRKHRDLVPSVLVSFHVLPASPDTEELRKLDESLVKLISERRRTLTERGIKLTIVLLTQRQTLDDAQLEARLSFVRRNSGLDSKASLFVLTPVTKVELGEFVTSLHSALFEPAADFYREHARRVKRKRTRYPPPPSTLQPIVAALGTLPPATPSGRTVGMNDISWLSREGWIVRSEYKLAVFAELAGDMTEAALRYKDAYELLCNSPTCLLGSTMMLPPRTKRWAEAKVLADTLCVRICKLLLYADDGTGAALFFRKHLARFTDLSTGWGIGAMTFEYWSWLAKQYRMFGELVEHATRTIPGSPLPPFQLPIHAPPLPSRLLHPDALPRFSDGRGEVSAPPNMLLPNANAVAVSTIPGSALQSPGGYYYLAALCTVERRTRFLRALSSQPSSTETEESGPLAHESKVDHTAQLTEALTKAYDAFKRGRMHRHALFIAAKIATAYDEGGQDEMALKFLERILKSYAKEGWGEVRRALVEVAIEAAVRAGDRASVVRLLVETLDSELEMDEERRREVVEAAKRFLIQTRDGVDGKEVGEEEDAKGSTPVTAGFLDVQVVFPVAEVEFGAEVPFQLVVRNTSSSDLMDVLSADGVTLHIQSGDDEYQTAVEVNAALSKDNTSKALIVDLGLIDLTSTVSPTSADLSRLFLPHSTTAFQGTIKALHPGLIRISSATISLASGQFLDLPLPDPEATALQPCTWLLPTTRTLHLSHRSDPTTVLVRPQRHNLSLLLTAPPLVYIDERVPLRVALHNHESVPLAVDVDALLQPRYEGALDTLCATEEGDQQGQSVKALPVEIAAGGDGEVVLWLTGRQAAGVRTVDVSVRVGEEVVVSASVGVDVRGLFACTAWCEGVAKKELALLEFDEPEADGEGVVGLDVEVVGESTVHVSKVELVSDAHRVAIDDDALGEWHPRDRFSFSLPLPFSPSPRFRITWSHPDQPQQTSLIPLPPPLPTHTEHLTITLTYPPTSTLGKPLDLGVTLHNPHPTRSVPVVVTVDSDDHFTLAAARRVSIPFLLPGQTRVLDGLARLVPQSVGVFPLPNITVILGDGEDRLSVASRDWDEAPEREVQFRYRESADGKQRTGLPRLRVGL</sequence>
<organism evidence="3 4">
    <name type="scientific">Kalmanozyma brasiliensis (strain GHG001)</name>
    <name type="common">Yeast</name>
    <name type="synonym">Pseudozyma brasiliensis</name>
    <dbReference type="NCBI Taxonomy" id="1365824"/>
    <lineage>
        <taxon>Eukaryota</taxon>
        <taxon>Fungi</taxon>
        <taxon>Dikarya</taxon>
        <taxon>Basidiomycota</taxon>
        <taxon>Ustilaginomycotina</taxon>
        <taxon>Ustilaginomycetes</taxon>
        <taxon>Ustilaginales</taxon>
        <taxon>Ustilaginaceae</taxon>
        <taxon>Kalmanozyma</taxon>
    </lineage>
</organism>
<evidence type="ECO:0000259" key="2">
    <source>
        <dbReference type="Pfam" id="PF11817"/>
    </source>
</evidence>
<feature type="region of interest" description="Disordered" evidence="1">
    <location>
        <begin position="216"/>
        <end position="239"/>
    </location>
</feature>
<feature type="domain" description="Trafficking protein particle complex subunit 11" evidence="2">
    <location>
        <begin position="545"/>
        <end position="823"/>
    </location>
</feature>
<dbReference type="InterPro" id="IPR018800">
    <property type="entry name" value="PRCC"/>
</dbReference>
<dbReference type="InterPro" id="IPR021773">
    <property type="entry name" value="TPC11"/>
</dbReference>